<keyword evidence="3" id="KW-0472">Membrane</keyword>
<feature type="transmembrane region" description="Helical" evidence="3">
    <location>
        <begin position="108"/>
        <end position="131"/>
    </location>
</feature>
<evidence type="ECO:0000313" key="4">
    <source>
        <dbReference type="EMBL" id="MBE1605349.1"/>
    </source>
</evidence>
<evidence type="ECO:0000256" key="2">
    <source>
        <dbReference type="RuleBase" id="RU003750"/>
    </source>
</evidence>
<comment type="similarity">
    <text evidence="2">Belongs to the CDP-alcohol phosphatidyltransferase class-I family.</text>
</comment>
<dbReference type="EMBL" id="JADBEM010000001">
    <property type="protein sequence ID" value="MBE1605349.1"/>
    <property type="molecule type" value="Genomic_DNA"/>
</dbReference>
<evidence type="ECO:0000256" key="3">
    <source>
        <dbReference type="SAM" id="Phobius"/>
    </source>
</evidence>
<dbReference type="Gene3D" id="1.20.120.1760">
    <property type="match status" value="1"/>
</dbReference>
<dbReference type="PROSITE" id="PS00379">
    <property type="entry name" value="CDP_ALCOHOL_P_TRANSF"/>
    <property type="match status" value="1"/>
</dbReference>
<dbReference type="GO" id="GO:0008444">
    <property type="term" value="F:CDP-diacylglycerol-glycerol-3-phosphate 3-phosphatidyltransferase activity"/>
    <property type="evidence" value="ECO:0007669"/>
    <property type="project" value="UniProtKB-EC"/>
</dbReference>
<feature type="transmembrane region" description="Helical" evidence="3">
    <location>
        <begin position="21"/>
        <end position="43"/>
    </location>
</feature>
<dbReference type="EC" id="2.7.8.5" evidence="4"/>
<proteinExistence type="inferred from homology"/>
<keyword evidence="1 2" id="KW-0808">Transferase</keyword>
<comment type="caution">
    <text evidence="4">The sequence shown here is derived from an EMBL/GenBank/DDBJ whole genome shotgun (WGS) entry which is preliminary data.</text>
</comment>
<dbReference type="InterPro" id="IPR043130">
    <property type="entry name" value="CDP-OH_PTrfase_TM_dom"/>
</dbReference>
<evidence type="ECO:0000256" key="1">
    <source>
        <dbReference type="ARBA" id="ARBA00022679"/>
    </source>
</evidence>
<dbReference type="Proteomes" id="UP000638648">
    <property type="component" value="Unassembled WGS sequence"/>
</dbReference>
<evidence type="ECO:0000313" key="5">
    <source>
        <dbReference type="Proteomes" id="UP000638648"/>
    </source>
</evidence>
<reference evidence="4" key="1">
    <citation type="submission" date="2020-10" db="EMBL/GenBank/DDBJ databases">
        <title>Sequencing the genomes of 1000 actinobacteria strains.</title>
        <authorList>
            <person name="Klenk H.-P."/>
        </authorList>
    </citation>
    <scope>NUCLEOTIDE SEQUENCE</scope>
    <source>
        <strain evidence="4">DSM 45354</strain>
    </source>
</reference>
<name>A0A927MRI9_9ACTN</name>
<keyword evidence="5" id="KW-1185">Reference proteome</keyword>
<organism evidence="4 5">
    <name type="scientific">Actinopolymorpha pittospori</name>
    <dbReference type="NCBI Taxonomy" id="648752"/>
    <lineage>
        <taxon>Bacteria</taxon>
        <taxon>Bacillati</taxon>
        <taxon>Actinomycetota</taxon>
        <taxon>Actinomycetes</taxon>
        <taxon>Propionibacteriales</taxon>
        <taxon>Actinopolymorphaceae</taxon>
        <taxon>Actinopolymorpha</taxon>
    </lineage>
</organism>
<dbReference type="InterPro" id="IPR048254">
    <property type="entry name" value="CDP_ALCOHOL_P_TRANSF_CS"/>
</dbReference>
<keyword evidence="3" id="KW-1133">Transmembrane helix</keyword>
<sequence length="225" mass="24488">MSTQSSTSAHRGYVRPEHERLLTAATVITFVRTVASVGVALYAANDRSLTLLLVALGIYWVGDMLDGGVARLTDTETRIGAVFDIVSDRLCAGAFYLGFVWLEPSMALPVGIFLLEFAVVDTFLSLAFLAWPLRSPNYFDLVDRPIWRANWSKVGKAVNSSAIALLMVLTHSVPICTAIAICLLALKVWSLVRLNRIGLPLPSLTTAGADDGLPAHVRPVVRRRP</sequence>
<feature type="transmembrane region" description="Helical" evidence="3">
    <location>
        <begin position="81"/>
        <end position="102"/>
    </location>
</feature>
<gene>
    <name evidence="4" type="ORF">HEB94_002197</name>
</gene>
<dbReference type="Pfam" id="PF01066">
    <property type="entry name" value="CDP-OH_P_transf"/>
    <property type="match status" value="1"/>
</dbReference>
<dbReference type="GO" id="GO:0016020">
    <property type="term" value="C:membrane"/>
    <property type="evidence" value="ECO:0007669"/>
    <property type="project" value="InterPro"/>
</dbReference>
<feature type="transmembrane region" description="Helical" evidence="3">
    <location>
        <begin position="162"/>
        <end position="186"/>
    </location>
</feature>
<accession>A0A927MRI9</accession>
<protein>
    <submittedName>
        <fullName evidence="4">CDP-diacylglycerol--glycerol-3-phosphate 3-phosphatidyltransferase</fullName>
        <ecNumber evidence="4">2.7.8.5</ecNumber>
    </submittedName>
</protein>
<dbReference type="GO" id="GO:0008654">
    <property type="term" value="P:phospholipid biosynthetic process"/>
    <property type="evidence" value="ECO:0007669"/>
    <property type="project" value="InterPro"/>
</dbReference>
<keyword evidence="3" id="KW-0812">Transmembrane</keyword>
<dbReference type="RefSeq" id="WP_192749704.1">
    <property type="nucleotide sequence ID" value="NZ_BAABJL010000199.1"/>
</dbReference>
<dbReference type="AlphaFoldDB" id="A0A927MRI9"/>
<dbReference type="InterPro" id="IPR000462">
    <property type="entry name" value="CDP-OH_P_trans"/>
</dbReference>